<evidence type="ECO:0000259" key="1">
    <source>
        <dbReference type="Pfam" id="PF23622"/>
    </source>
</evidence>
<dbReference type="PANTHER" id="PTHR34145:SF68">
    <property type="entry name" value="FBD DOMAIN-CONTAINING PROTEIN"/>
    <property type="match status" value="1"/>
</dbReference>
<gene>
    <name evidence="2" type="ORF">RHGRI_005357</name>
</gene>
<protein>
    <recommendedName>
        <fullName evidence="1">At1g61320/AtMIF1 LRR domain-containing protein</fullName>
    </recommendedName>
</protein>
<evidence type="ECO:0000313" key="3">
    <source>
        <dbReference type="Proteomes" id="UP000823749"/>
    </source>
</evidence>
<proteinExistence type="predicted"/>
<comment type="caution">
    <text evidence="2">The sequence shown here is derived from an EMBL/GenBank/DDBJ whole genome shotgun (WGS) entry which is preliminary data.</text>
</comment>
<keyword evidence="3" id="KW-1185">Reference proteome</keyword>
<feature type="domain" description="At1g61320/AtMIF1 LRR" evidence="1">
    <location>
        <begin position="10"/>
        <end position="100"/>
    </location>
</feature>
<dbReference type="Proteomes" id="UP000823749">
    <property type="component" value="Chromosome 2"/>
</dbReference>
<reference evidence="2" key="1">
    <citation type="submission" date="2020-08" db="EMBL/GenBank/DDBJ databases">
        <title>Plant Genome Project.</title>
        <authorList>
            <person name="Zhang R.-G."/>
        </authorList>
    </citation>
    <scope>NUCLEOTIDE SEQUENCE</scope>
    <source>
        <strain evidence="2">WSP0</strain>
        <tissue evidence="2">Leaf</tissue>
    </source>
</reference>
<dbReference type="PANTHER" id="PTHR34145">
    <property type="entry name" value="OS02G0105600 PROTEIN"/>
    <property type="match status" value="1"/>
</dbReference>
<dbReference type="EMBL" id="JACTNZ010000002">
    <property type="protein sequence ID" value="KAG5562600.1"/>
    <property type="molecule type" value="Genomic_DNA"/>
</dbReference>
<dbReference type="InterPro" id="IPR053772">
    <property type="entry name" value="At1g61320/At1g61330-like"/>
</dbReference>
<dbReference type="AlphaFoldDB" id="A0AAV6LBZ2"/>
<name>A0AAV6LBZ2_9ERIC</name>
<dbReference type="InterPro" id="IPR055357">
    <property type="entry name" value="LRR_At1g61320_AtMIF1"/>
</dbReference>
<evidence type="ECO:0000313" key="2">
    <source>
        <dbReference type="EMBL" id="KAG5562600.1"/>
    </source>
</evidence>
<sequence length="137" mass="15799">MEITASRDTSFLNYATFIEVAPHLQKFAFQLPVSLSQAAWDSNLSVSKRKVQRCSRHFQHRCLKEVRLGGYYGRKSDLEVAIFFLENAVALEKMIINPRDESPFLPDYAFSRQRAARSRPKQQLDRIVPEGVKLVIL</sequence>
<accession>A0AAV6LBZ2</accession>
<organism evidence="2 3">
    <name type="scientific">Rhododendron griersonianum</name>
    <dbReference type="NCBI Taxonomy" id="479676"/>
    <lineage>
        <taxon>Eukaryota</taxon>
        <taxon>Viridiplantae</taxon>
        <taxon>Streptophyta</taxon>
        <taxon>Embryophyta</taxon>
        <taxon>Tracheophyta</taxon>
        <taxon>Spermatophyta</taxon>
        <taxon>Magnoliopsida</taxon>
        <taxon>eudicotyledons</taxon>
        <taxon>Gunneridae</taxon>
        <taxon>Pentapetalae</taxon>
        <taxon>asterids</taxon>
        <taxon>Ericales</taxon>
        <taxon>Ericaceae</taxon>
        <taxon>Ericoideae</taxon>
        <taxon>Rhodoreae</taxon>
        <taxon>Rhododendron</taxon>
    </lineage>
</organism>
<dbReference type="Pfam" id="PF23622">
    <property type="entry name" value="LRR_At1g61320_AtMIF1"/>
    <property type="match status" value="1"/>
</dbReference>